<accession>A0A9X6NHB0</accession>
<gene>
    <name evidence="2" type="ORF">BV898_17221</name>
</gene>
<sequence>MYPRIAPELKGRILALGSLNWSSRVILSELKKTKFTVCQKTISYVLKNYNNGAGNRSISGSGRYQPHHFLKLTPRKVRKVKDMVASDNPLPKTDIARRVGVSRTSVWRLVEGRLEKKKLKKVKIHHLTVAVILQRNLRALPFYDLIKDDQFMWVFTMDETMLSLDYGNSQSEYYYDPKKIDDRRADVPIFSKSPSHHQQRMHTAGFGWKGQS</sequence>
<evidence type="ECO:0000256" key="1">
    <source>
        <dbReference type="SAM" id="MobiDB-lite"/>
    </source>
</evidence>
<dbReference type="EMBL" id="MTYJ01000286">
    <property type="protein sequence ID" value="OWA52778.1"/>
    <property type="molecule type" value="Genomic_DNA"/>
</dbReference>
<proteinExistence type="predicted"/>
<organism evidence="2 3">
    <name type="scientific">Hypsibius exemplaris</name>
    <name type="common">Freshwater tardigrade</name>
    <dbReference type="NCBI Taxonomy" id="2072580"/>
    <lineage>
        <taxon>Eukaryota</taxon>
        <taxon>Metazoa</taxon>
        <taxon>Ecdysozoa</taxon>
        <taxon>Tardigrada</taxon>
        <taxon>Eutardigrada</taxon>
        <taxon>Parachela</taxon>
        <taxon>Hypsibioidea</taxon>
        <taxon>Hypsibiidae</taxon>
        <taxon>Hypsibius</taxon>
    </lineage>
</organism>
<comment type="caution">
    <text evidence="2">The sequence shown here is derived from an EMBL/GenBank/DDBJ whole genome shotgun (WGS) entry which is preliminary data.</text>
</comment>
<protein>
    <submittedName>
        <fullName evidence="2">Uncharacterized protein</fullName>
    </submittedName>
</protein>
<dbReference type="Proteomes" id="UP000192578">
    <property type="component" value="Unassembled WGS sequence"/>
</dbReference>
<reference evidence="3" key="1">
    <citation type="submission" date="2017-01" db="EMBL/GenBank/DDBJ databases">
        <title>Comparative genomics of anhydrobiosis in the tardigrade Hypsibius dujardini.</title>
        <authorList>
            <person name="Yoshida Y."/>
            <person name="Koutsovoulos G."/>
            <person name="Laetsch D."/>
            <person name="Stevens L."/>
            <person name="Kumar S."/>
            <person name="Horikawa D."/>
            <person name="Ishino K."/>
            <person name="Komine S."/>
            <person name="Tomita M."/>
            <person name="Blaxter M."/>
            <person name="Arakawa K."/>
        </authorList>
    </citation>
    <scope>NUCLEOTIDE SEQUENCE [LARGE SCALE GENOMIC DNA]</scope>
    <source>
        <strain evidence="3">Z151</strain>
    </source>
</reference>
<name>A0A9X6NHB0_HYPEX</name>
<evidence type="ECO:0000313" key="3">
    <source>
        <dbReference type="Proteomes" id="UP000192578"/>
    </source>
</evidence>
<dbReference type="AlphaFoldDB" id="A0A9X6NHB0"/>
<feature type="region of interest" description="Disordered" evidence="1">
    <location>
        <begin position="193"/>
        <end position="212"/>
    </location>
</feature>
<keyword evidence="3" id="KW-1185">Reference proteome</keyword>
<evidence type="ECO:0000313" key="2">
    <source>
        <dbReference type="EMBL" id="OWA52778.1"/>
    </source>
</evidence>